<gene>
    <name evidence="1" type="ORF">AVEN_143249_1</name>
</gene>
<dbReference type="AlphaFoldDB" id="A0A4Y2AFA6"/>
<comment type="caution">
    <text evidence="1">The sequence shown here is derived from an EMBL/GenBank/DDBJ whole genome shotgun (WGS) entry which is preliminary data.</text>
</comment>
<dbReference type="Proteomes" id="UP000499080">
    <property type="component" value="Unassembled WGS sequence"/>
</dbReference>
<name>A0A4Y2AFA6_ARAVE</name>
<sequence length="94" mass="10672">MDVSQPISRGSDSSIIRNFCSCGGIDTALHYTTQSIFTTSWHMRKPNLNLLQKWLKRVASNSLSRQKIHNMIKLMHRNGHFSFGRLSNSPTPGQ</sequence>
<evidence type="ECO:0000313" key="1">
    <source>
        <dbReference type="EMBL" id="GBL77915.1"/>
    </source>
</evidence>
<protein>
    <submittedName>
        <fullName evidence="1">Uncharacterized protein</fullName>
    </submittedName>
</protein>
<evidence type="ECO:0000313" key="2">
    <source>
        <dbReference type="Proteomes" id="UP000499080"/>
    </source>
</evidence>
<accession>A0A4Y2AFA6</accession>
<dbReference type="EMBL" id="BGPR01000014">
    <property type="protein sequence ID" value="GBL77915.1"/>
    <property type="molecule type" value="Genomic_DNA"/>
</dbReference>
<proteinExistence type="predicted"/>
<organism evidence="1 2">
    <name type="scientific">Araneus ventricosus</name>
    <name type="common">Orbweaver spider</name>
    <name type="synonym">Epeira ventricosa</name>
    <dbReference type="NCBI Taxonomy" id="182803"/>
    <lineage>
        <taxon>Eukaryota</taxon>
        <taxon>Metazoa</taxon>
        <taxon>Ecdysozoa</taxon>
        <taxon>Arthropoda</taxon>
        <taxon>Chelicerata</taxon>
        <taxon>Arachnida</taxon>
        <taxon>Araneae</taxon>
        <taxon>Araneomorphae</taxon>
        <taxon>Entelegynae</taxon>
        <taxon>Araneoidea</taxon>
        <taxon>Araneidae</taxon>
        <taxon>Araneus</taxon>
    </lineage>
</organism>
<reference evidence="1 2" key="1">
    <citation type="journal article" date="2019" name="Sci. Rep.">
        <title>Orb-weaving spider Araneus ventricosus genome elucidates the spidroin gene catalogue.</title>
        <authorList>
            <person name="Kono N."/>
            <person name="Nakamura H."/>
            <person name="Ohtoshi R."/>
            <person name="Moran D.A.P."/>
            <person name="Shinohara A."/>
            <person name="Yoshida Y."/>
            <person name="Fujiwara M."/>
            <person name="Mori M."/>
            <person name="Tomita M."/>
            <person name="Arakawa K."/>
        </authorList>
    </citation>
    <scope>NUCLEOTIDE SEQUENCE [LARGE SCALE GENOMIC DNA]</scope>
</reference>
<keyword evidence="2" id="KW-1185">Reference proteome</keyword>